<feature type="compositionally biased region" description="Pro residues" evidence="1">
    <location>
        <begin position="254"/>
        <end position="269"/>
    </location>
</feature>
<feature type="compositionally biased region" description="Low complexity" evidence="1">
    <location>
        <begin position="214"/>
        <end position="229"/>
    </location>
</feature>
<reference evidence="2" key="1">
    <citation type="journal article" date="2014" name="Genome Announc.">
        <title>Draft genome sequence of Rhodosporidium toruloides CECT1137, an oleaginous yeast of biotechnological interest.</title>
        <authorList>
            <person name="Morin N."/>
            <person name="Calcas X."/>
            <person name="Devillers H."/>
            <person name="Durrens P."/>
            <person name="Sherman D.J."/>
            <person name="Nicaud J.-M."/>
            <person name="Neuveglise C."/>
        </authorList>
    </citation>
    <scope>NUCLEOTIDE SEQUENCE</scope>
    <source>
        <strain evidence="2">CECT1137</strain>
    </source>
</reference>
<feature type="compositionally biased region" description="Low complexity" evidence="1">
    <location>
        <begin position="1222"/>
        <end position="1234"/>
    </location>
</feature>
<feature type="compositionally biased region" description="Polar residues" evidence="1">
    <location>
        <begin position="492"/>
        <end position="522"/>
    </location>
</feature>
<gene>
    <name evidence="2" type="ORF">RHTO0S_23e02278g</name>
</gene>
<sequence>MPPKRGERGRSSRGGTAQAPPPVARPPGASRFAPSASYIASHSTAPPPPPVQPVSYSGYPVATAQLGATYAIPAGPPVVHQPPPALFHRPTPPPPPASYPSYAGTQSGPAAYPARGPGPAFVPAPPGAPPAAAWPPPQPAVYERQAYSRTPSVPPVDSGPSRPTPPPSHAPSYLTCAPSSAYPPSSRPSTSSAQSSRPPSVPPAAPAPFQHLSAPAMPSTVPASAAASRPAPPPPPAPAPLAANATPATVAPANNPPKPSIAPAAPTPSPDVAQSVVSSQLVADAPTMTDPISAKATVSSSDSDSSDDSSSSSSSSSSDSDESDSDDDDEVAGALVGERPRSRPVEEEEQAKEAGVEEAAAEDGSDSDSDSTSDSESEKEDAAAEDDNAVSDLEEAVQEQVDEDDDHGQDETLPFDLGSADEADEHEDEDEDGEGVDDSLEHVAANARRKRRRLDSVGHASTVAGDDGMSDVSRVTSRAVSVDPSHVHDLTLSPTRLASVPPQVSDQALPPSANSFASTSTPARPVPARDTAAPPSPSADLSLLILPQKRPFAEEDDDDIEEGEVVSDDDAASSTAPAYPPFHAFAGAASLASRASYDRAASAPYGHAADASMDMDMSFADLPADLLADPSRRAAGAISIPISSRASSAAPSAASGPASETGKASYVGKASYERKKAAPSPVDLSGGTPVPFKGGMPHPAAGKLSYKPSPLSKPADPSTASTSTAPVKAVYVRRKDASTSSTPAASAASATTSSTAVAAAGQVKAVYERPAGSAVTVAPARAAKNKKTKARGVMPFTKEEKRERLPAKIFSAFGEFATLESASDSAIFDVPHHTVLPAKNLPPPNEAAQHGFWPGPPNRKEALKKAIFPAPPEPLEDVDDDRPRVEVFIDNSNVLYSFLNWVRARPEAKITSTKVGAQKGKDGKPQPAKTLKTVTIAGKKVKLDYKMLFALLERGRRVERRVLVGSSTLWQSLEPAVEWGYEISLLQRVPRAEPSTSASHTVAAAAQATQQQQGGKKRKQGNKKAPPPPPPPQPEASQTKHYKEQAVDELVHLKILESLLDFEPPPMPPPSPTPAPAVFAPAPAAPEPLVAPVADASEPTAAPEAMAVDPPQLPVTTPVVEAPPSVAEVTSADSTCTEFGATVSAERATGEPLNETANAVDSTPLVQPAGSADEASAEASARPGEADIAAALQRTADAQEDGDTSMSETQVSDRVAPDDESASTASTSAAPAPSLGSPSVLFATAPPPAPPPALAPNISMSAATVPAKPRFLPSSAYLTGSAQPANTPASTATSSQPKFIPAQPKITPAQPKITPAPPKIVPATAKIVPTQPKPPAVVQFVPRRPPRERPVLVIVTGDANSSEYNPGGFLGCVRRALDRGWDVEIAAFTHGISSHWTAEQMKRTTSDGRRRGELRVIDLALFAEELVMA</sequence>
<feature type="region of interest" description="Disordered" evidence="1">
    <location>
        <begin position="72"/>
        <end position="579"/>
    </location>
</feature>
<feature type="compositionally biased region" description="Pro residues" evidence="1">
    <location>
        <begin position="74"/>
        <end position="98"/>
    </location>
</feature>
<feature type="compositionally biased region" description="Polar residues" evidence="1">
    <location>
        <begin position="1155"/>
        <end position="1165"/>
    </location>
</feature>
<feature type="compositionally biased region" description="Low complexity" evidence="1">
    <location>
        <begin position="108"/>
        <end position="119"/>
    </location>
</feature>
<feature type="compositionally biased region" description="Low complexity" evidence="1">
    <location>
        <begin position="177"/>
        <end position="198"/>
    </location>
</feature>
<organism evidence="2">
    <name type="scientific">Rhodotorula toruloides</name>
    <name type="common">Yeast</name>
    <name type="synonym">Rhodosporidium toruloides</name>
    <dbReference type="NCBI Taxonomy" id="5286"/>
    <lineage>
        <taxon>Eukaryota</taxon>
        <taxon>Fungi</taxon>
        <taxon>Dikarya</taxon>
        <taxon>Basidiomycota</taxon>
        <taxon>Pucciniomycotina</taxon>
        <taxon>Microbotryomycetes</taxon>
        <taxon>Sporidiobolales</taxon>
        <taxon>Sporidiobolaceae</taxon>
        <taxon>Rhodotorula</taxon>
    </lineage>
</organism>
<feature type="compositionally biased region" description="Low complexity" evidence="1">
    <location>
        <begin position="640"/>
        <end position="659"/>
    </location>
</feature>
<feature type="compositionally biased region" description="Pro residues" evidence="1">
    <location>
        <begin position="1025"/>
        <end position="1034"/>
    </location>
</feature>
<feature type="compositionally biased region" description="Acidic residues" evidence="1">
    <location>
        <begin position="554"/>
        <end position="571"/>
    </location>
</feature>
<feature type="region of interest" description="Disordered" evidence="1">
    <location>
        <begin position="1143"/>
        <end position="1244"/>
    </location>
</feature>
<protein>
    <submittedName>
        <fullName evidence="2">RHTO0S23e02278g1_1</fullName>
    </submittedName>
</protein>
<evidence type="ECO:0000256" key="1">
    <source>
        <dbReference type="SAM" id="MobiDB-lite"/>
    </source>
</evidence>
<feature type="compositionally biased region" description="Low complexity" evidence="1">
    <location>
        <begin position="1169"/>
        <end position="1181"/>
    </location>
</feature>
<name>A0A061BII6_RHOTO</name>
<feature type="compositionally biased region" description="Acidic residues" evidence="1">
    <location>
        <begin position="419"/>
        <end position="438"/>
    </location>
</feature>
<feature type="compositionally biased region" description="Low complexity" evidence="1">
    <location>
        <begin position="270"/>
        <end position="285"/>
    </location>
</feature>
<feature type="compositionally biased region" description="Basic and acidic residues" evidence="1">
    <location>
        <begin position="338"/>
        <end position="355"/>
    </location>
</feature>
<feature type="compositionally biased region" description="Low complexity" evidence="1">
    <location>
        <begin position="738"/>
        <end position="755"/>
    </location>
</feature>
<dbReference type="EMBL" id="LK052958">
    <property type="protein sequence ID" value="CDR49176.1"/>
    <property type="molecule type" value="Genomic_DNA"/>
</dbReference>
<feature type="region of interest" description="Disordered" evidence="1">
    <location>
        <begin position="1"/>
        <end position="57"/>
    </location>
</feature>
<feature type="compositionally biased region" description="Low complexity" evidence="1">
    <location>
        <begin position="240"/>
        <end position="253"/>
    </location>
</feature>
<feature type="compositionally biased region" description="Acidic residues" evidence="1">
    <location>
        <begin position="359"/>
        <end position="408"/>
    </location>
</feature>
<feature type="compositionally biased region" description="Pro residues" evidence="1">
    <location>
        <begin position="230"/>
        <end position="239"/>
    </location>
</feature>
<feature type="compositionally biased region" description="Low complexity" evidence="1">
    <location>
        <begin position="299"/>
        <end position="318"/>
    </location>
</feature>
<dbReference type="OrthoDB" id="2530302at2759"/>
<feature type="region of interest" description="Disordered" evidence="1">
    <location>
        <begin position="994"/>
        <end position="1042"/>
    </location>
</feature>
<evidence type="ECO:0000313" key="2">
    <source>
        <dbReference type="EMBL" id="CDR49176.1"/>
    </source>
</evidence>
<proteinExistence type="predicted"/>
<accession>A0A061BII6</accession>
<feature type="region of interest" description="Disordered" evidence="1">
    <location>
        <begin position="640"/>
        <end position="755"/>
    </location>
</feature>
<feature type="compositionally biased region" description="Pro residues" evidence="1">
    <location>
        <begin position="120"/>
        <end position="139"/>
    </location>
</feature>
<feature type="compositionally biased region" description="Acidic residues" evidence="1">
    <location>
        <begin position="319"/>
        <end position="331"/>
    </location>
</feature>
<feature type="compositionally biased region" description="Basic and acidic residues" evidence="1">
    <location>
        <begin position="1"/>
        <end position="10"/>
    </location>
</feature>
<feature type="compositionally biased region" description="Low complexity" evidence="1">
    <location>
        <begin position="1003"/>
        <end position="1014"/>
    </location>
</feature>